<feature type="compositionally biased region" description="Gly residues" evidence="1">
    <location>
        <begin position="116"/>
        <end position="132"/>
    </location>
</feature>
<reference evidence="4" key="1">
    <citation type="submission" date="2016-10" db="EMBL/GenBank/DDBJ databases">
        <authorList>
            <person name="Varghese N."/>
            <person name="Submissions S."/>
        </authorList>
    </citation>
    <scope>NUCLEOTIDE SEQUENCE [LARGE SCALE GENOMIC DNA]</scope>
    <source>
        <strain evidence="4">DSM 45421</strain>
    </source>
</reference>
<feature type="chain" id="PRO_5039528535" description="DUF3500 domain-containing protein" evidence="2">
    <location>
        <begin position="25"/>
        <end position="406"/>
    </location>
</feature>
<evidence type="ECO:0000313" key="3">
    <source>
        <dbReference type="EMBL" id="SDD29240.1"/>
    </source>
</evidence>
<dbReference type="PANTHER" id="PTHR37489:SF1">
    <property type="entry name" value="DUF3500 DOMAIN-CONTAINING PROTEIN"/>
    <property type="match status" value="1"/>
</dbReference>
<feature type="signal peptide" evidence="2">
    <location>
        <begin position="1"/>
        <end position="24"/>
    </location>
</feature>
<dbReference type="EMBL" id="FMZF01000006">
    <property type="protein sequence ID" value="SDD29240.1"/>
    <property type="molecule type" value="Genomic_DNA"/>
</dbReference>
<name>A0A1G6TJL6_9ACTN</name>
<organism evidence="3 4">
    <name type="scientific">Geodermatophilus telluris</name>
    <dbReference type="NCBI Taxonomy" id="1190417"/>
    <lineage>
        <taxon>Bacteria</taxon>
        <taxon>Bacillati</taxon>
        <taxon>Actinomycetota</taxon>
        <taxon>Actinomycetes</taxon>
        <taxon>Geodermatophilales</taxon>
        <taxon>Geodermatophilaceae</taxon>
        <taxon>Geodermatophilus</taxon>
    </lineage>
</organism>
<dbReference type="PANTHER" id="PTHR37489">
    <property type="entry name" value="DUF3500 DOMAIN-CONTAINING PROTEIN"/>
    <property type="match status" value="1"/>
</dbReference>
<feature type="region of interest" description="Disordered" evidence="1">
    <location>
        <begin position="28"/>
        <end position="51"/>
    </location>
</feature>
<feature type="compositionally biased region" description="Low complexity" evidence="1">
    <location>
        <begin position="30"/>
        <end position="51"/>
    </location>
</feature>
<evidence type="ECO:0000256" key="2">
    <source>
        <dbReference type="SAM" id="SignalP"/>
    </source>
</evidence>
<proteinExistence type="predicted"/>
<evidence type="ECO:0000313" key="4">
    <source>
        <dbReference type="Proteomes" id="UP000199416"/>
    </source>
</evidence>
<dbReference type="PROSITE" id="PS51257">
    <property type="entry name" value="PROKAR_LIPOPROTEIN"/>
    <property type="match status" value="1"/>
</dbReference>
<dbReference type="Proteomes" id="UP000199416">
    <property type="component" value="Unassembled WGS sequence"/>
</dbReference>
<dbReference type="Pfam" id="PF12006">
    <property type="entry name" value="DUF3500"/>
    <property type="match status" value="1"/>
</dbReference>
<gene>
    <name evidence="3" type="ORF">SAMN05660690_3900</name>
</gene>
<accession>A0A1G6TJL6</accession>
<protein>
    <recommendedName>
        <fullName evidence="5">DUF3500 domain-containing protein</fullName>
    </recommendedName>
</protein>
<feature type="region of interest" description="Disordered" evidence="1">
    <location>
        <begin position="93"/>
        <end position="142"/>
    </location>
</feature>
<dbReference type="RefSeq" id="WP_217637279.1">
    <property type="nucleotide sequence ID" value="NZ_FMZF01000006.1"/>
</dbReference>
<dbReference type="AlphaFoldDB" id="A0A1G6TJL6"/>
<keyword evidence="2" id="KW-0732">Signal</keyword>
<evidence type="ECO:0008006" key="5">
    <source>
        <dbReference type="Google" id="ProtNLM"/>
    </source>
</evidence>
<keyword evidence="4" id="KW-1185">Reference proteome</keyword>
<evidence type="ECO:0000256" key="1">
    <source>
        <dbReference type="SAM" id="MobiDB-lite"/>
    </source>
</evidence>
<dbReference type="STRING" id="1190417.SAMN05660690_3900"/>
<feature type="compositionally biased region" description="Gly residues" evidence="1">
    <location>
        <begin position="94"/>
        <end position="106"/>
    </location>
</feature>
<dbReference type="InterPro" id="IPR021889">
    <property type="entry name" value="DUF3500"/>
</dbReference>
<sequence>MNPRVPTTSLAASAAVLLSLGLVGCGSGDSGDSSSASTSASATSSPATSGSGDVVALAEAFAATLDEEQAAALQQDYTFANASNWSNLPDALLTGGGGAAPGGGTPPSGAAPSGGAPSGGAPSGGAPSGGAGSASSTGRVGLQTDSLTDEQWSALEDLLAGVTGSAADEGFDEILQHLAADDYLADNGGGDDYGRGDYFIAFLGEPSDSGTWELQFGGHHLAVANTYVDGALAGATPSFRGIEPLGTVEQDGETVQPEQQEQAAFAALLGSLDDDQLAAAQLSQSYGDILLGPGNDWAFPETSEGLVGSELDDEQKALLLAAIATYVGDVDDADAETILAGYEGELDDTHVAFSGTSSVSEVGDYVRIDGPSVWIEFSLQNGIVLDGAHLHAVWRDKQSDYAGLTS</sequence>